<dbReference type="GO" id="GO:0000175">
    <property type="term" value="F:3'-5'-RNA exonuclease activity"/>
    <property type="evidence" value="ECO:0007669"/>
    <property type="project" value="TreeGrafter"/>
</dbReference>
<keyword evidence="5" id="KW-0460">Magnesium</keyword>
<dbReference type="SUPFAM" id="SSF54791">
    <property type="entry name" value="Eukaryotic type KH-domain (KH-domain type I)"/>
    <property type="match status" value="1"/>
</dbReference>
<feature type="region of interest" description="Disordered" evidence="6">
    <location>
        <begin position="689"/>
        <end position="724"/>
    </location>
</feature>
<dbReference type="InterPro" id="IPR036612">
    <property type="entry name" value="KH_dom_type_1_sf"/>
</dbReference>
<dbReference type="SMART" id="SM00316">
    <property type="entry name" value="S1"/>
    <property type="match status" value="1"/>
</dbReference>
<dbReference type="SUPFAM" id="SSF46915">
    <property type="entry name" value="Polynucleotide phosphorylase/guanosine pentaphosphate synthase (PNPase/GPSI), domain 3"/>
    <property type="match status" value="1"/>
</dbReference>
<dbReference type="GO" id="GO:0006396">
    <property type="term" value="P:RNA processing"/>
    <property type="evidence" value="ECO:0007669"/>
    <property type="project" value="InterPro"/>
</dbReference>
<dbReference type="EC" id="2.7.7.8" evidence="5"/>
<dbReference type="CDD" id="cd04472">
    <property type="entry name" value="S1_PNPase"/>
    <property type="match status" value="1"/>
</dbReference>
<keyword evidence="2 5" id="KW-0808">Transferase</keyword>
<feature type="binding site" evidence="5">
    <location>
        <position position="487"/>
    </location>
    <ligand>
        <name>Mg(2+)</name>
        <dbReference type="ChEBI" id="CHEBI:18420"/>
    </ligand>
</feature>
<keyword evidence="4 5" id="KW-0694">RNA-binding</keyword>
<dbReference type="EMBL" id="PCXE01000009">
    <property type="protein sequence ID" value="PIR26928.1"/>
    <property type="molecule type" value="Genomic_DNA"/>
</dbReference>
<dbReference type="Gene3D" id="2.40.50.140">
    <property type="entry name" value="Nucleic acid-binding proteins"/>
    <property type="match status" value="1"/>
</dbReference>
<evidence type="ECO:0000256" key="6">
    <source>
        <dbReference type="SAM" id="MobiDB-lite"/>
    </source>
</evidence>
<dbReference type="InterPro" id="IPR012162">
    <property type="entry name" value="PNPase"/>
</dbReference>
<dbReference type="Proteomes" id="UP000236846">
    <property type="component" value="Unassembled WGS sequence"/>
</dbReference>
<dbReference type="GO" id="GO:0003723">
    <property type="term" value="F:RNA binding"/>
    <property type="evidence" value="ECO:0007669"/>
    <property type="project" value="UniProtKB-UniRule"/>
</dbReference>
<dbReference type="CDD" id="cd11364">
    <property type="entry name" value="RNase_PH_PNPase_2"/>
    <property type="match status" value="1"/>
</dbReference>
<dbReference type="FunFam" id="3.30.1370.10:FF:000001">
    <property type="entry name" value="Polyribonucleotide nucleotidyltransferase"/>
    <property type="match status" value="1"/>
</dbReference>
<sequence length="724" mass="79346">MDKKIFTLEYAGRTLSATFSPLAQRADASCMLQYGDTTALVTLVAGKQDKEGIDFFPLTVDYEEKYYAAGKIYGSRFVRRETRPTEAAILTGRLIDRTIRPLFDHHMRKDVQIVVTVLSIDRDNDPDFLGLLGASLVASLSSVPFHGPVAGVRIASVHNTAVVLPTYAQREEADIDLFVGGTKNKMNMIECGAKEAHEADIVKLHIQAHDEIKKLIAWQEDIIKQFPVTKMIVSSKQLDDETKKLVDDFIRANLEKTLFGNESIEGGEKINGLYDALSQVLVEHGKQDLFSCAQTYVSEAIDALVHTYALERGTRVDGRALDQIRQLEAQVGVVPRAHGTGLFMRGMTHALSVVTLGAPGDYLVVQGMEVNEQKRFIHQYNFPAYSTGETGPFRGPGRREIGHGALAEKAIAPFIPSKDEFPYTIRVVTELMSSNGSTSMASVCGTSLALMDAGVPIKKHAAGISIGLMSNASGDYVLLTDIQGPEDHYGDMDCKIAGTRDGITAMQMDVKVEGITPEILKQALDRAQQARMLILDVMEKTIACPRSELSIYAPRVIIMHISKDKIGDVIGPGGKIIRGITERTGASIDIEEDGTIFVTGENKDSAQQAVDIIQGLTKEFTVGEIVDGTVVKILDFGAVVEIGPNAEGLLHISELTPERVNSVEDVVQLGQKIQVKVTDVMPGGKIRLSLRQMTHPGQERSETPRQPYNSRPRFDNRKPHGHQQ</sequence>
<comment type="cofactor">
    <cofactor evidence="5">
        <name>Mg(2+)</name>
        <dbReference type="ChEBI" id="CHEBI:18420"/>
    </cofactor>
</comment>
<dbReference type="Gene3D" id="3.30.230.70">
    <property type="entry name" value="GHMP Kinase, N-terminal domain"/>
    <property type="match status" value="2"/>
</dbReference>
<comment type="subcellular location">
    <subcellularLocation>
        <location evidence="5">Cytoplasm</location>
    </subcellularLocation>
</comment>
<dbReference type="SUPFAM" id="SSF55666">
    <property type="entry name" value="Ribonuclease PH domain 2-like"/>
    <property type="match status" value="2"/>
</dbReference>
<dbReference type="InterPro" id="IPR003029">
    <property type="entry name" value="S1_domain"/>
</dbReference>
<dbReference type="GO" id="GO:0005829">
    <property type="term" value="C:cytosol"/>
    <property type="evidence" value="ECO:0007669"/>
    <property type="project" value="TreeGrafter"/>
</dbReference>
<dbReference type="InterPro" id="IPR012340">
    <property type="entry name" value="NA-bd_OB-fold"/>
</dbReference>
<dbReference type="InterPro" id="IPR004088">
    <property type="entry name" value="KH_dom_type_1"/>
</dbReference>
<evidence type="ECO:0000256" key="2">
    <source>
        <dbReference type="ARBA" id="ARBA00022679"/>
    </source>
</evidence>
<feature type="binding site" evidence="5">
    <location>
        <position position="493"/>
    </location>
    <ligand>
        <name>Mg(2+)</name>
        <dbReference type="ChEBI" id="CHEBI:18420"/>
    </ligand>
</feature>
<dbReference type="SUPFAM" id="SSF50249">
    <property type="entry name" value="Nucleic acid-binding proteins"/>
    <property type="match status" value="1"/>
</dbReference>
<dbReference type="PROSITE" id="PS50126">
    <property type="entry name" value="S1"/>
    <property type="match status" value="1"/>
</dbReference>
<keyword evidence="3 5" id="KW-0548">Nucleotidyltransferase</keyword>
<dbReference type="Gene3D" id="3.30.1370.10">
    <property type="entry name" value="K Homology domain, type 1"/>
    <property type="match status" value="1"/>
</dbReference>
<dbReference type="InterPro" id="IPR027408">
    <property type="entry name" value="PNPase/RNase_PH_dom_sf"/>
</dbReference>
<evidence type="ECO:0000256" key="5">
    <source>
        <dbReference type="HAMAP-Rule" id="MF_01595"/>
    </source>
</evidence>
<comment type="function">
    <text evidence="5">Involved in mRNA degradation. Catalyzes the phosphorolysis of single-stranded polyribonucleotides processively in the 3'- to 5'-direction.</text>
</comment>
<dbReference type="NCBIfam" id="TIGR03591">
    <property type="entry name" value="polynuc_phos"/>
    <property type="match status" value="1"/>
</dbReference>
<dbReference type="PANTHER" id="PTHR11252">
    <property type="entry name" value="POLYRIBONUCLEOTIDE NUCLEOTIDYLTRANSFERASE"/>
    <property type="match status" value="1"/>
</dbReference>
<dbReference type="Pfam" id="PF01138">
    <property type="entry name" value="RNase_PH"/>
    <property type="match status" value="2"/>
</dbReference>
<comment type="caution">
    <text evidence="8">The sequence shown here is derived from an EMBL/GenBank/DDBJ whole genome shotgun (WGS) entry which is preliminary data.</text>
</comment>
<dbReference type="AlphaFoldDB" id="A0A2H0PY29"/>
<dbReference type="NCBIfam" id="NF008805">
    <property type="entry name" value="PRK11824.1"/>
    <property type="match status" value="1"/>
</dbReference>
<proteinExistence type="inferred from homology"/>
<protein>
    <recommendedName>
        <fullName evidence="5">Polyribonucleotide nucleotidyltransferase</fullName>
        <ecNumber evidence="5">2.7.7.8</ecNumber>
    </recommendedName>
    <alternativeName>
        <fullName evidence="5">Polynucleotide phosphorylase</fullName>
        <shortName evidence="5">PNPase</shortName>
    </alternativeName>
</protein>
<name>A0A2H0PY29_9BACT</name>
<gene>
    <name evidence="5" type="primary">pnp</name>
    <name evidence="8" type="ORF">COV41_00415</name>
</gene>
<dbReference type="InterPro" id="IPR001247">
    <property type="entry name" value="ExoRNase_PH_dom1"/>
</dbReference>
<dbReference type="InterPro" id="IPR020568">
    <property type="entry name" value="Ribosomal_Su5_D2-typ_SF"/>
</dbReference>
<evidence type="ECO:0000256" key="3">
    <source>
        <dbReference type="ARBA" id="ARBA00022695"/>
    </source>
</evidence>
<comment type="similarity">
    <text evidence="1 5">Belongs to the polyribonucleotide nucleotidyltransferase family.</text>
</comment>
<evidence type="ECO:0000313" key="9">
    <source>
        <dbReference type="Proteomes" id="UP000236846"/>
    </source>
</evidence>
<organism evidence="8 9">
    <name type="scientific">Candidatus Brennerbacteria bacterium CG11_big_fil_rev_8_21_14_0_20_43_10</name>
    <dbReference type="NCBI Taxonomy" id="1974523"/>
    <lineage>
        <taxon>Bacteria</taxon>
        <taxon>Candidatus Brenneribacteriota</taxon>
    </lineage>
</organism>
<dbReference type="PROSITE" id="PS50084">
    <property type="entry name" value="KH_TYPE_1"/>
    <property type="match status" value="1"/>
</dbReference>
<dbReference type="InterPro" id="IPR004087">
    <property type="entry name" value="KH_dom"/>
</dbReference>
<dbReference type="InterPro" id="IPR015847">
    <property type="entry name" value="ExoRNase_PH_dom2"/>
</dbReference>
<dbReference type="FunFam" id="3.30.230.70:FF:000001">
    <property type="entry name" value="Polyribonucleotide nucleotidyltransferase"/>
    <property type="match status" value="1"/>
</dbReference>
<evidence type="ECO:0000256" key="4">
    <source>
        <dbReference type="ARBA" id="ARBA00022884"/>
    </source>
</evidence>
<dbReference type="Pfam" id="PF00575">
    <property type="entry name" value="S1"/>
    <property type="match status" value="1"/>
</dbReference>
<dbReference type="SUPFAM" id="SSF54211">
    <property type="entry name" value="Ribosomal protein S5 domain 2-like"/>
    <property type="match status" value="2"/>
</dbReference>
<dbReference type="Pfam" id="PF03725">
    <property type="entry name" value="RNase_PH_C"/>
    <property type="match status" value="1"/>
</dbReference>
<reference evidence="8 9" key="1">
    <citation type="submission" date="2017-09" db="EMBL/GenBank/DDBJ databases">
        <title>Depth-based differentiation of microbial function through sediment-hosted aquifers and enrichment of novel symbionts in the deep terrestrial subsurface.</title>
        <authorList>
            <person name="Probst A.J."/>
            <person name="Ladd B."/>
            <person name="Jarett J.K."/>
            <person name="Geller-Mcgrath D.E."/>
            <person name="Sieber C.M."/>
            <person name="Emerson J.B."/>
            <person name="Anantharaman K."/>
            <person name="Thomas B.C."/>
            <person name="Malmstrom R."/>
            <person name="Stieglmeier M."/>
            <person name="Klingl A."/>
            <person name="Woyke T."/>
            <person name="Ryan C.M."/>
            <person name="Banfield J.F."/>
        </authorList>
    </citation>
    <scope>NUCLEOTIDE SEQUENCE [LARGE SCALE GENOMIC DNA]</scope>
    <source>
        <strain evidence="8">CG11_big_fil_rev_8_21_14_0_20_43_10</strain>
    </source>
</reference>
<dbReference type="GO" id="GO:0000287">
    <property type="term" value="F:magnesium ion binding"/>
    <property type="evidence" value="ECO:0007669"/>
    <property type="project" value="UniProtKB-UniRule"/>
</dbReference>
<comment type="catalytic activity">
    <reaction evidence="5">
        <text>RNA(n+1) + phosphate = RNA(n) + a ribonucleoside 5'-diphosphate</text>
        <dbReference type="Rhea" id="RHEA:22096"/>
        <dbReference type="Rhea" id="RHEA-COMP:14527"/>
        <dbReference type="Rhea" id="RHEA-COMP:17342"/>
        <dbReference type="ChEBI" id="CHEBI:43474"/>
        <dbReference type="ChEBI" id="CHEBI:57930"/>
        <dbReference type="ChEBI" id="CHEBI:140395"/>
        <dbReference type="EC" id="2.7.7.8"/>
    </reaction>
</comment>
<dbReference type="InterPro" id="IPR036456">
    <property type="entry name" value="PNPase_PH_RNA-bd_sf"/>
</dbReference>
<dbReference type="HAMAP" id="MF_01595">
    <property type="entry name" value="PNPase"/>
    <property type="match status" value="1"/>
</dbReference>
<dbReference type="InterPro" id="IPR036345">
    <property type="entry name" value="ExoRNase_PH_dom2_sf"/>
</dbReference>
<dbReference type="GO" id="GO:0004654">
    <property type="term" value="F:polyribonucleotide nucleotidyltransferase activity"/>
    <property type="evidence" value="ECO:0007669"/>
    <property type="project" value="UniProtKB-UniRule"/>
</dbReference>
<accession>A0A2H0PY29</accession>
<dbReference type="PIRSF" id="PIRSF005499">
    <property type="entry name" value="PNPase"/>
    <property type="match status" value="1"/>
</dbReference>
<keyword evidence="5" id="KW-0963">Cytoplasm</keyword>
<keyword evidence="5" id="KW-0479">Metal-binding</keyword>
<feature type="domain" description="S1 motif" evidence="7">
    <location>
        <begin position="623"/>
        <end position="691"/>
    </location>
</feature>
<evidence type="ECO:0000313" key="8">
    <source>
        <dbReference type="EMBL" id="PIR26928.1"/>
    </source>
</evidence>
<dbReference type="CDD" id="cd02393">
    <property type="entry name" value="KH-I_PNPase"/>
    <property type="match status" value="1"/>
</dbReference>
<dbReference type="PANTHER" id="PTHR11252:SF0">
    <property type="entry name" value="POLYRIBONUCLEOTIDE NUCLEOTIDYLTRANSFERASE 1, MITOCHONDRIAL"/>
    <property type="match status" value="1"/>
</dbReference>
<dbReference type="Pfam" id="PF00013">
    <property type="entry name" value="KH_1"/>
    <property type="match status" value="1"/>
</dbReference>
<evidence type="ECO:0000259" key="7">
    <source>
        <dbReference type="PROSITE" id="PS50126"/>
    </source>
</evidence>
<evidence type="ECO:0000256" key="1">
    <source>
        <dbReference type="ARBA" id="ARBA00007404"/>
    </source>
</evidence>
<dbReference type="SMART" id="SM00322">
    <property type="entry name" value="KH"/>
    <property type="match status" value="1"/>
</dbReference>
<dbReference type="GO" id="GO:0006402">
    <property type="term" value="P:mRNA catabolic process"/>
    <property type="evidence" value="ECO:0007669"/>
    <property type="project" value="UniProtKB-UniRule"/>
</dbReference>